<organism evidence="2 3">
    <name type="scientific">Elysia marginata</name>
    <dbReference type="NCBI Taxonomy" id="1093978"/>
    <lineage>
        <taxon>Eukaryota</taxon>
        <taxon>Metazoa</taxon>
        <taxon>Spiralia</taxon>
        <taxon>Lophotrochozoa</taxon>
        <taxon>Mollusca</taxon>
        <taxon>Gastropoda</taxon>
        <taxon>Heterobranchia</taxon>
        <taxon>Euthyneura</taxon>
        <taxon>Panpulmonata</taxon>
        <taxon>Sacoglossa</taxon>
        <taxon>Placobranchoidea</taxon>
        <taxon>Plakobranchidae</taxon>
        <taxon>Elysia</taxon>
    </lineage>
</organism>
<evidence type="ECO:0000256" key="1">
    <source>
        <dbReference type="SAM" id="MobiDB-lite"/>
    </source>
</evidence>
<feature type="compositionally biased region" description="Basic and acidic residues" evidence="1">
    <location>
        <begin position="64"/>
        <end position="82"/>
    </location>
</feature>
<comment type="caution">
    <text evidence="2">The sequence shown here is derived from an EMBL/GenBank/DDBJ whole genome shotgun (WGS) entry which is preliminary data.</text>
</comment>
<protein>
    <submittedName>
        <fullName evidence="2">Uncharacterized protein</fullName>
    </submittedName>
</protein>
<dbReference type="AlphaFoldDB" id="A0AAV4IVM2"/>
<sequence length="94" mass="10723">MALAGHQSMAMPTVVVTKHEFRIVSLGDLLRLQLMFSSPCVSCNGLNRQSSVVSCVGGYRGKKRTEEKERLREEERERKKAGMSEAYRHKRLIE</sequence>
<name>A0AAV4IVM2_9GAST</name>
<evidence type="ECO:0000313" key="2">
    <source>
        <dbReference type="EMBL" id="GFS14624.1"/>
    </source>
</evidence>
<feature type="region of interest" description="Disordered" evidence="1">
    <location>
        <begin position="64"/>
        <end position="94"/>
    </location>
</feature>
<accession>A0AAV4IVM2</accession>
<evidence type="ECO:0000313" key="3">
    <source>
        <dbReference type="Proteomes" id="UP000762676"/>
    </source>
</evidence>
<proteinExistence type="predicted"/>
<reference evidence="2 3" key="1">
    <citation type="journal article" date="2021" name="Elife">
        <title>Chloroplast acquisition without the gene transfer in kleptoplastic sea slugs, Plakobranchus ocellatus.</title>
        <authorList>
            <person name="Maeda T."/>
            <person name="Takahashi S."/>
            <person name="Yoshida T."/>
            <person name="Shimamura S."/>
            <person name="Takaki Y."/>
            <person name="Nagai Y."/>
            <person name="Toyoda A."/>
            <person name="Suzuki Y."/>
            <person name="Arimoto A."/>
            <person name="Ishii H."/>
            <person name="Satoh N."/>
            <person name="Nishiyama T."/>
            <person name="Hasebe M."/>
            <person name="Maruyama T."/>
            <person name="Minagawa J."/>
            <person name="Obokata J."/>
            <person name="Shigenobu S."/>
        </authorList>
    </citation>
    <scope>NUCLEOTIDE SEQUENCE [LARGE SCALE GENOMIC DNA]</scope>
</reference>
<dbReference type="Proteomes" id="UP000762676">
    <property type="component" value="Unassembled WGS sequence"/>
</dbReference>
<keyword evidence="3" id="KW-1185">Reference proteome</keyword>
<dbReference type="EMBL" id="BMAT01002810">
    <property type="protein sequence ID" value="GFS14624.1"/>
    <property type="molecule type" value="Genomic_DNA"/>
</dbReference>
<gene>
    <name evidence="2" type="ORF">ElyMa_001428300</name>
</gene>